<dbReference type="FunFam" id="3.40.50.300:FF:000398">
    <property type="entry name" value="Type IV pilus assembly ATPase PilB"/>
    <property type="match status" value="1"/>
</dbReference>
<sequence>MTAQNQLTVITNGENLKSLADVLLARGIINEDDAQGLKLTEIQTGKSQEDIIKSKNLISEQALVQAKSDLYNIPYIDVALVPISPEALAILPQTVASRFKVFPVSHDLLNKQLVLAMADPLDLTAIEFIEQKTGYHVIPNASEPSKIDAIVSASYSTSLAKEVTEALKEVNPDESKVRTISREKTGIIREEKVAEIVTHILTFAVKARASDVHIEPQEKLTRVRYRIDGILQEKLTTPKELHDALISRIKILSGMKIDEKRIPQDGRFNFSTGDEEVDLRVSSLPTTSGEKIVMRLLKKTGGVPDLPELGLRGRGLKILQDAIIKPHGIILITGPTGSGKTTTLYSIIQRINTPKLNIVTLEDPVEYKISGVNQVQINPAAGLTFASGLRSFLRQDPNIILVGEIRDQETSDLAIQAALTGHLVFSTLHTNDASGAIPRLLDMGAEPYLLASSISIIVAQRVVRKIHEDCKYDYDPEPKLLQDIKNVLGSLMPNEEVKFYKGKGDPECGNSGYFGRVGIFEVLSVTEKISRLILERSTSSAVEKQGREEGMITLKQDGYLKVLEGLTSTEEILRVAQE</sequence>
<evidence type="ECO:0000256" key="3">
    <source>
        <dbReference type="ARBA" id="ARBA00022840"/>
    </source>
</evidence>
<evidence type="ECO:0000259" key="4">
    <source>
        <dbReference type="SMART" id="SM00382"/>
    </source>
</evidence>
<dbReference type="GO" id="GO:0005886">
    <property type="term" value="C:plasma membrane"/>
    <property type="evidence" value="ECO:0007669"/>
    <property type="project" value="TreeGrafter"/>
</dbReference>
<dbReference type="Pfam" id="PF05157">
    <property type="entry name" value="MshEN"/>
    <property type="match status" value="1"/>
</dbReference>
<dbReference type="Gene3D" id="3.30.450.90">
    <property type="match status" value="1"/>
</dbReference>
<dbReference type="SMART" id="SM00382">
    <property type="entry name" value="AAA"/>
    <property type="match status" value="1"/>
</dbReference>
<dbReference type="InterPro" id="IPR001482">
    <property type="entry name" value="T2SS/T4SS_dom"/>
</dbReference>
<organism evidence="5 6">
    <name type="scientific">Candidatus Woesebacteria bacterium RBG_16_34_12</name>
    <dbReference type="NCBI Taxonomy" id="1802480"/>
    <lineage>
        <taxon>Bacteria</taxon>
        <taxon>Candidatus Woeseibacteriota</taxon>
    </lineage>
</organism>
<dbReference type="PANTHER" id="PTHR30258:SF1">
    <property type="entry name" value="PROTEIN TRANSPORT PROTEIN HOFB HOMOLOG"/>
    <property type="match status" value="1"/>
</dbReference>
<evidence type="ECO:0000256" key="1">
    <source>
        <dbReference type="ARBA" id="ARBA00006611"/>
    </source>
</evidence>
<keyword evidence="2" id="KW-0547">Nucleotide-binding</keyword>
<dbReference type="GO" id="GO:0005524">
    <property type="term" value="F:ATP binding"/>
    <property type="evidence" value="ECO:0007669"/>
    <property type="project" value="UniProtKB-KW"/>
</dbReference>
<protein>
    <recommendedName>
        <fullName evidence="4">AAA+ ATPase domain-containing protein</fullName>
    </recommendedName>
</protein>
<dbReference type="InterPro" id="IPR003593">
    <property type="entry name" value="AAA+_ATPase"/>
</dbReference>
<dbReference type="InterPro" id="IPR037257">
    <property type="entry name" value="T2SS_E_N_sf"/>
</dbReference>
<dbReference type="InterPro" id="IPR007831">
    <property type="entry name" value="T2SS_GspE_N"/>
</dbReference>
<dbReference type="GO" id="GO:0016887">
    <property type="term" value="F:ATP hydrolysis activity"/>
    <property type="evidence" value="ECO:0007669"/>
    <property type="project" value="TreeGrafter"/>
</dbReference>
<evidence type="ECO:0000313" key="6">
    <source>
        <dbReference type="Proteomes" id="UP000177053"/>
    </source>
</evidence>
<feature type="domain" description="AAA+ ATPase" evidence="4">
    <location>
        <begin position="326"/>
        <end position="447"/>
    </location>
</feature>
<accession>A0A1F7X925</accession>
<dbReference type="Pfam" id="PF00437">
    <property type="entry name" value="T2SSE"/>
    <property type="match status" value="1"/>
</dbReference>
<dbReference type="SUPFAM" id="SSF52540">
    <property type="entry name" value="P-loop containing nucleoside triphosphate hydrolases"/>
    <property type="match status" value="1"/>
</dbReference>
<dbReference type="EMBL" id="MGFS01000016">
    <property type="protein sequence ID" value="OGM11473.1"/>
    <property type="molecule type" value="Genomic_DNA"/>
</dbReference>
<dbReference type="Gene3D" id="3.40.50.300">
    <property type="entry name" value="P-loop containing nucleotide triphosphate hydrolases"/>
    <property type="match status" value="1"/>
</dbReference>
<evidence type="ECO:0000313" key="5">
    <source>
        <dbReference type="EMBL" id="OGM11473.1"/>
    </source>
</evidence>
<evidence type="ECO:0000256" key="2">
    <source>
        <dbReference type="ARBA" id="ARBA00022741"/>
    </source>
</evidence>
<proteinExistence type="inferred from homology"/>
<dbReference type="Proteomes" id="UP000177053">
    <property type="component" value="Unassembled WGS sequence"/>
</dbReference>
<name>A0A1F7X925_9BACT</name>
<dbReference type="Gene3D" id="3.30.300.160">
    <property type="entry name" value="Type II secretion system, protein E, N-terminal domain"/>
    <property type="match status" value="1"/>
</dbReference>
<dbReference type="InterPro" id="IPR027417">
    <property type="entry name" value="P-loop_NTPase"/>
</dbReference>
<keyword evidence="3" id="KW-0067">ATP-binding</keyword>
<dbReference type="PANTHER" id="PTHR30258">
    <property type="entry name" value="TYPE II SECRETION SYSTEM PROTEIN GSPE-RELATED"/>
    <property type="match status" value="1"/>
</dbReference>
<gene>
    <name evidence="5" type="ORF">A2Z22_00285</name>
</gene>
<dbReference type="CDD" id="cd01129">
    <property type="entry name" value="PulE-GspE-like"/>
    <property type="match status" value="1"/>
</dbReference>
<dbReference type="AlphaFoldDB" id="A0A1F7X925"/>
<comment type="similarity">
    <text evidence="1">Belongs to the GSP E family.</text>
</comment>
<reference evidence="5 6" key="1">
    <citation type="journal article" date="2016" name="Nat. Commun.">
        <title>Thousands of microbial genomes shed light on interconnected biogeochemical processes in an aquifer system.</title>
        <authorList>
            <person name="Anantharaman K."/>
            <person name="Brown C.T."/>
            <person name="Hug L.A."/>
            <person name="Sharon I."/>
            <person name="Castelle C.J."/>
            <person name="Probst A.J."/>
            <person name="Thomas B.C."/>
            <person name="Singh A."/>
            <person name="Wilkins M.J."/>
            <person name="Karaoz U."/>
            <person name="Brodie E.L."/>
            <person name="Williams K.H."/>
            <person name="Hubbard S.S."/>
            <person name="Banfield J.F."/>
        </authorList>
    </citation>
    <scope>NUCLEOTIDE SEQUENCE [LARGE SCALE GENOMIC DNA]</scope>
</reference>
<comment type="caution">
    <text evidence="5">The sequence shown here is derived from an EMBL/GenBank/DDBJ whole genome shotgun (WGS) entry which is preliminary data.</text>
</comment>
<dbReference type="SUPFAM" id="SSF160246">
    <property type="entry name" value="EspE N-terminal domain-like"/>
    <property type="match status" value="1"/>
</dbReference>